<feature type="compositionally biased region" description="Acidic residues" evidence="1">
    <location>
        <begin position="67"/>
        <end position="78"/>
    </location>
</feature>
<gene>
    <name evidence="2" type="ORF">CP980_34565</name>
</gene>
<reference evidence="2 3" key="1">
    <citation type="submission" date="2017-09" db="EMBL/GenBank/DDBJ databases">
        <authorList>
            <person name="Lee N."/>
            <person name="Cho B.-K."/>
        </authorList>
    </citation>
    <scope>NUCLEOTIDE SEQUENCE [LARGE SCALE GENOMIC DNA]</scope>
    <source>
        <strain evidence="2 3">ATCC 27476</strain>
    </source>
</reference>
<protein>
    <submittedName>
        <fullName evidence="2">Uncharacterized protein</fullName>
    </submittedName>
</protein>
<dbReference type="Proteomes" id="UP000325563">
    <property type="component" value="Chromosome"/>
</dbReference>
<evidence type="ECO:0000313" key="2">
    <source>
        <dbReference type="EMBL" id="QEV49483.1"/>
    </source>
</evidence>
<dbReference type="EMBL" id="CP023692">
    <property type="protein sequence ID" value="QEV49483.1"/>
    <property type="molecule type" value="Genomic_DNA"/>
</dbReference>
<proteinExistence type="predicted"/>
<organism evidence="2 3">
    <name type="scientific">Streptomyces vinaceus</name>
    <dbReference type="NCBI Taxonomy" id="1960"/>
    <lineage>
        <taxon>Bacteria</taxon>
        <taxon>Bacillati</taxon>
        <taxon>Actinomycetota</taxon>
        <taxon>Actinomycetes</taxon>
        <taxon>Kitasatosporales</taxon>
        <taxon>Streptomycetaceae</taxon>
        <taxon>Streptomyces</taxon>
    </lineage>
</organism>
<feature type="region of interest" description="Disordered" evidence="1">
    <location>
        <begin position="48"/>
        <end position="78"/>
    </location>
</feature>
<name>A0A5J6JHE8_STRVI</name>
<accession>A0A5J6JHE8</accession>
<keyword evidence="3" id="KW-1185">Reference proteome</keyword>
<evidence type="ECO:0000256" key="1">
    <source>
        <dbReference type="SAM" id="MobiDB-lite"/>
    </source>
</evidence>
<feature type="region of interest" description="Disordered" evidence="1">
    <location>
        <begin position="1"/>
        <end position="21"/>
    </location>
</feature>
<feature type="compositionally biased region" description="Polar residues" evidence="1">
    <location>
        <begin position="1"/>
        <end position="10"/>
    </location>
</feature>
<sequence>METDSLTTVVSKGAVAAAPSSASHTKNAPACMVADILVLLLDQRAAGPGAAPLSELSPRSVGAGMGCDEDTSQDISWE</sequence>
<dbReference type="KEGG" id="svn:CP980_34565"/>
<evidence type="ECO:0000313" key="3">
    <source>
        <dbReference type="Proteomes" id="UP000325563"/>
    </source>
</evidence>
<dbReference type="AlphaFoldDB" id="A0A5J6JHE8"/>